<dbReference type="Proteomes" id="UP001321760">
    <property type="component" value="Unassembled WGS sequence"/>
</dbReference>
<feature type="compositionally biased region" description="Basic and acidic residues" evidence="1">
    <location>
        <begin position="141"/>
        <end position="152"/>
    </location>
</feature>
<feature type="region of interest" description="Disordered" evidence="1">
    <location>
        <begin position="132"/>
        <end position="152"/>
    </location>
</feature>
<name>A0AAV9G7D3_9PEZI</name>
<sequence>MTSSQETAWPQLSFPGSLSLLQEYFAPIEISTDSSDETVIDFAFIPSSPVPAVPLGFGQDMTLSFESGSTFSGPWEYSTPASSQHAGTTDDASPVPEMLGGVDIMTGITLPAESFSLHPEPNSMLQNVNLRIDSHQPPVPPKDKPTKKPISNDKFRCPLETCLRPHANQRGLDRHLWCHHTEYAESNGVRSINRKCSWAGCEYFGRVDNVRRHEKNRHGVGNGSGRK</sequence>
<reference evidence="2" key="1">
    <citation type="journal article" date="2023" name="Mol. Phylogenet. Evol.">
        <title>Genome-scale phylogeny and comparative genomics of the fungal order Sordariales.</title>
        <authorList>
            <person name="Hensen N."/>
            <person name="Bonometti L."/>
            <person name="Westerberg I."/>
            <person name="Brannstrom I.O."/>
            <person name="Guillou S."/>
            <person name="Cros-Aarteil S."/>
            <person name="Calhoun S."/>
            <person name="Haridas S."/>
            <person name="Kuo A."/>
            <person name="Mondo S."/>
            <person name="Pangilinan J."/>
            <person name="Riley R."/>
            <person name="LaButti K."/>
            <person name="Andreopoulos B."/>
            <person name="Lipzen A."/>
            <person name="Chen C."/>
            <person name="Yan M."/>
            <person name="Daum C."/>
            <person name="Ng V."/>
            <person name="Clum A."/>
            <person name="Steindorff A."/>
            <person name="Ohm R.A."/>
            <person name="Martin F."/>
            <person name="Silar P."/>
            <person name="Natvig D.O."/>
            <person name="Lalanne C."/>
            <person name="Gautier V."/>
            <person name="Ament-Velasquez S.L."/>
            <person name="Kruys A."/>
            <person name="Hutchinson M.I."/>
            <person name="Powell A.J."/>
            <person name="Barry K."/>
            <person name="Miller A.N."/>
            <person name="Grigoriev I.V."/>
            <person name="Debuchy R."/>
            <person name="Gladieux P."/>
            <person name="Hiltunen Thoren M."/>
            <person name="Johannesson H."/>
        </authorList>
    </citation>
    <scope>NUCLEOTIDE SEQUENCE</scope>
    <source>
        <strain evidence="2">PSN243</strain>
    </source>
</reference>
<reference evidence="2" key="2">
    <citation type="submission" date="2023-05" db="EMBL/GenBank/DDBJ databases">
        <authorList>
            <consortium name="Lawrence Berkeley National Laboratory"/>
            <person name="Steindorff A."/>
            <person name="Hensen N."/>
            <person name="Bonometti L."/>
            <person name="Westerberg I."/>
            <person name="Brannstrom I.O."/>
            <person name="Guillou S."/>
            <person name="Cros-Aarteil S."/>
            <person name="Calhoun S."/>
            <person name="Haridas S."/>
            <person name="Kuo A."/>
            <person name="Mondo S."/>
            <person name="Pangilinan J."/>
            <person name="Riley R."/>
            <person name="Labutti K."/>
            <person name="Andreopoulos B."/>
            <person name="Lipzen A."/>
            <person name="Chen C."/>
            <person name="Yanf M."/>
            <person name="Daum C."/>
            <person name="Ng V."/>
            <person name="Clum A."/>
            <person name="Ohm R."/>
            <person name="Martin F."/>
            <person name="Silar P."/>
            <person name="Natvig D."/>
            <person name="Lalanne C."/>
            <person name="Gautier V."/>
            <person name="Ament-Velasquez S.L."/>
            <person name="Kruys A."/>
            <person name="Hutchinson M.I."/>
            <person name="Powell A.J."/>
            <person name="Barry K."/>
            <person name="Miller A.N."/>
            <person name="Grigoriev I.V."/>
            <person name="Debuchy R."/>
            <person name="Gladieux P."/>
            <person name="Thoren M.H."/>
            <person name="Johannesson H."/>
        </authorList>
    </citation>
    <scope>NUCLEOTIDE SEQUENCE</scope>
    <source>
        <strain evidence="2">PSN243</strain>
    </source>
</reference>
<dbReference type="EMBL" id="MU865983">
    <property type="protein sequence ID" value="KAK4443999.1"/>
    <property type="molecule type" value="Genomic_DNA"/>
</dbReference>
<proteinExistence type="predicted"/>
<keyword evidence="3" id="KW-1185">Reference proteome</keyword>
<protein>
    <recommendedName>
        <fullName evidence="4">C2H2-type domain-containing protein</fullName>
    </recommendedName>
</protein>
<evidence type="ECO:0008006" key="4">
    <source>
        <dbReference type="Google" id="ProtNLM"/>
    </source>
</evidence>
<evidence type="ECO:0000256" key="1">
    <source>
        <dbReference type="SAM" id="MobiDB-lite"/>
    </source>
</evidence>
<evidence type="ECO:0000313" key="2">
    <source>
        <dbReference type="EMBL" id="KAK4443999.1"/>
    </source>
</evidence>
<accession>A0AAV9G7D3</accession>
<gene>
    <name evidence="2" type="ORF">QBC34DRAFT_385674</name>
</gene>
<evidence type="ECO:0000313" key="3">
    <source>
        <dbReference type="Proteomes" id="UP001321760"/>
    </source>
</evidence>
<comment type="caution">
    <text evidence="2">The sequence shown here is derived from an EMBL/GenBank/DDBJ whole genome shotgun (WGS) entry which is preliminary data.</text>
</comment>
<dbReference type="AlphaFoldDB" id="A0AAV9G7D3"/>
<organism evidence="2 3">
    <name type="scientific">Podospora aff. communis PSN243</name>
    <dbReference type="NCBI Taxonomy" id="3040156"/>
    <lineage>
        <taxon>Eukaryota</taxon>
        <taxon>Fungi</taxon>
        <taxon>Dikarya</taxon>
        <taxon>Ascomycota</taxon>
        <taxon>Pezizomycotina</taxon>
        <taxon>Sordariomycetes</taxon>
        <taxon>Sordariomycetidae</taxon>
        <taxon>Sordariales</taxon>
        <taxon>Podosporaceae</taxon>
        <taxon>Podospora</taxon>
    </lineage>
</organism>